<protein>
    <recommendedName>
        <fullName evidence="11">Beta-xylanase</fullName>
        <ecNumber evidence="11">3.2.1.8</ecNumber>
    </recommendedName>
</protein>
<dbReference type="PROSITE" id="PS51164">
    <property type="entry name" value="CBM1_2"/>
    <property type="match status" value="1"/>
</dbReference>
<dbReference type="GO" id="GO:0005576">
    <property type="term" value="C:extracellular region"/>
    <property type="evidence" value="ECO:0007669"/>
    <property type="project" value="UniProtKB-SubCell"/>
</dbReference>
<evidence type="ECO:0000256" key="6">
    <source>
        <dbReference type="ARBA" id="ARBA00022651"/>
    </source>
</evidence>
<dbReference type="InterPro" id="IPR000254">
    <property type="entry name" value="CBD"/>
</dbReference>
<name>A0A8H4X9D4_9HYPO</name>
<dbReference type="GO" id="GO:0030248">
    <property type="term" value="F:cellulose binding"/>
    <property type="evidence" value="ECO:0007669"/>
    <property type="project" value="InterPro"/>
</dbReference>
<comment type="similarity">
    <text evidence="4 11">Belongs to the glycosyl hydrolase 10 (cellulase F) family.</text>
</comment>
<dbReference type="InterPro" id="IPR035971">
    <property type="entry name" value="CBD_sf"/>
</dbReference>
<evidence type="ECO:0000256" key="10">
    <source>
        <dbReference type="ARBA" id="ARBA00023326"/>
    </source>
</evidence>
<dbReference type="PANTHER" id="PTHR31490">
    <property type="entry name" value="GLYCOSYL HYDROLASE"/>
    <property type="match status" value="1"/>
</dbReference>
<comment type="pathway">
    <text evidence="3">Glycan degradation; xylan degradation.</text>
</comment>
<evidence type="ECO:0000256" key="1">
    <source>
        <dbReference type="ARBA" id="ARBA00000681"/>
    </source>
</evidence>
<reference evidence="16" key="1">
    <citation type="journal article" date="2020" name="BMC Genomics">
        <title>Correction to: Identification and distribution of gene clusters required for synthesis of sphingolipid metabolism inhibitors in diverse species of the filamentous fungus Fusarium.</title>
        <authorList>
            <person name="Kim H.S."/>
            <person name="Lohmar J.M."/>
            <person name="Busman M."/>
            <person name="Brown D.W."/>
            <person name="Naumann T.A."/>
            <person name="Divon H.H."/>
            <person name="Lysoe E."/>
            <person name="Uhlig S."/>
            <person name="Proctor R.H."/>
        </authorList>
    </citation>
    <scope>NUCLEOTIDE SEQUENCE</scope>
    <source>
        <strain evidence="16">NRRL 20472</strain>
    </source>
</reference>
<feature type="domain" description="GH10" evidence="15">
    <location>
        <begin position="16"/>
        <end position="333"/>
    </location>
</feature>
<evidence type="ECO:0000256" key="4">
    <source>
        <dbReference type="ARBA" id="ARBA00007495"/>
    </source>
</evidence>
<feature type="signal peptide" evidence="13">
    <location>
        <begin position="1"/>
        <end position="17"/>
    </location>
</feature>
<dbReference type="SUPFAM" id="SSF57180">
    <property type="entry name" value="Cellulose-binding domain"/>
    <property type="match status" value="1"/>
</dbReference>
<keyword evidence="11" id="KW-0326">Glycosidase</keyword>
<reference evidence="16" key="2">
    <citation type="submission" date="2020-05" db="EMBL/GenBank/DDBJ databases">
        <authorList>
            <person name="Kim H.-S."/>
            <person name="Proctor R.H."/>
            <person name="Brown D.W."/>
        </authorList>
    </citation>
    <scope>NUCLEOTIDE SEQUENCE</scope>
    <source>
        <strain evidence="16">NRRL 20472</strain>
    </source>
</reference>
<dbReference type="InterPro" id="IPR017853">
    <property type="entry name" value="GH"/>
</dbReference>
<dbReference type="GO" id="GO:0031176">
    <property type="term" value="F:endo-1,4-beta-xylanase activity"/>
    <property type="evidence" value="ECO:0007669"/>
    <property type="project" value="UniProtKB-EC"/>
</dbReference>
<dbReference type="EMBL" id="JABEXW010000304">
    <property type="protein sequence ID" value="KAF4966125.1"/>
    <property type="molecule type" value="Genomic_DNA"/>
</dbReference>
<gene>
    <name evidence="16" type="ORF">FSARC_6176</name>
</gene>
<feature type="compositionally biased region" description="Polar residues" evidence="12">
    <location>
        <begin position="388"/>
        <end position="405"/>
    </location>
</feature>
<keyword evidence="10 11" id="KW-0624">Polysaccharide degradation</keyword>
<feature type="compositionally biased region" description="Low complexity" evidence="12">
    <location>
        <begin position="355"/>
        <end position="364"/>
    </location>
</feature>
<evidence type="ECO:0000259" key="14">
    <source>
        <dbReference type="PROSITE" id="PS51164"/>
    </source>
</evidence>
<feature type="chain" id="PRO_5034782561" description="Beta-xylanase" evidence="13">
    <location>
        <begin position="18"/>
        <end position="591"/>
    </location>
</feature>
<dbReference type="Pfam" id="PF00331">
    <property type="entry name" value="Glyco_hydro_10"/>
    <property type="match status" value="1"/>
</dbReference>
<evidence type="ECO:0000256" key="2">
    <source>
        <dbReference type="ARBA" id="ARBA00004613"/>
    </source>
</evidence>
<dbReference type="Proteomes" id="UP000622797">
    <property type="component" value="Unassembled WGS sequence"/>
</dbReference>
<organism evidence="16 17">
    <name type="scientific">Fusarium sarcochroum</name>
    <dbReference type="NCBI Taxonomy" id="1208366"/>
    <lineage>
        <taxon>Eukaryota</taxon>
        <taxon>Fungi</taxon>
        <taxon>Dikarya</taxon>
        <taxon>Ascomycota</taxon>
        <taxon>Pezizomycotina</taxon>
        <taxon>Sordariomycetes</taxon>
        <taxon>Hypocreomycetidae</taxon>
        <taxon>Hypocreales</taxon>
        <taxon>Nectriaceae</taxon>
        <taxon>Fusarium</taxon>
        <taxon>Fusarium lateritium species complex</taxon>
    </lineage>
</organism>
<keyword evidence="6" id="KW-0858">Xylan degradation</keyword>
<evidence type="ECO:0000256" key="8">
    <source>
        <dbReference type="ARBA" id="ARBA00022801"/>
    </source>
</evidence>
<accession>A0A8H4X9D4</accession>
<dbReference type="SUPFAM" id="SSF51445">
    <property type="entry name" value="(Trans)glycosidases"/>
    <property type="match status" value="1"/>
</dbReference>
<evidence type="ECO:0000256" key="9">
    <source>
        <dbReference type="ARBA" id="ARBA00023277"/>
    </source>
</evidence>
<dbReference type="AlphaFoldDB" id="A0A8H4X9D4"/>
<keyword evidence="9 11" id="KW-0119">Carbohydrate metabolism</keyword>
<keyword evidence="7 13" id="KW-0732">Signal</keyword>
<dbReference type="Gene3D" id="3.20.20.80">
    <property type="entry name" value="Glycosidases"/>
    <property type="match status" value="1"/>
</dbReference>
<evidence type="ECO:0000256" key="12">
    <source>
        <dbReference type="SAM" id="MobiDB-lite"/>
    </source>
</evidence>
<dbReference type="EC" id="3.2.1.8" evidence="11"/>
<dbReference type="GO" id="GO:0045493">
    <property type="term" value="P:xylan catabolic process"/>
    <property type="evidence" value="ECO:0007669"/>
    <property type="project" value="UniProtKB-KW"/>
</dbReference>
<keyword evidence="5" id="KW-0964">Secreted</keyword>
<comment type="caution">
    <text evidence="16">The sequence shown here is derived from an EMBL/GenBank/DDBJ whole genome shotgun (WGS) entry which is preliminary data.</text>
</comment>
<dbReference type="PRINTS" id="PR00134">
    <property type="entry name" value="GLHYDRLASE10"/>
</dbReference>
<feature type="compositionally biased region" description="Polar residues" evidence="12">
    <location>
        <begin position="435"/>
        <end position="447"/>
    </location>
</feature>
<dbReference type="InterPro" id="IPR044846">
    <property type="entry name" value="GH10"/>
</dbReference>
<dbReference type="SMART" id="SM00236">
    <property type="entry name" value="fCBD"/>
    <property type="match status" value="1"/>
</dbReference>
<evidence type="ECO:0000313" key="16">
    <source>
        <dbReference type="EMBL" id="KAF4966125.1"/>
    </source>
</evidence>
<dbReference type="InterPro" id="IPR001000">
    <property type="entry name" value="GH10_dom"/>
</dbReference>
<evidence type="ECO:0000256" key="11">
    <source>
        <dbReference type="RuleBase" id="RU361174"/>
    </source>
</evidence>
<dbReference type="Pfam" id="PF00734">
    <property type="entry name" value="CBM_1"/>
    <property type="match status" value="1"/>
</dbReference>
<proteinExistence type="inferred from homology"/>
<dbReference type="PROSITE" id="PS00562">
    <property type="entry name" value="CBM1_1"/>
    <property type="match status" value="1"/>
</dbReference>
<dbReference type="PANTHER" id="PTHR31490:SF35">
    <property type="entry name" value="ENDO-1,4-BETA-XYLANASE"/>
    <property type="match status" value="1"/>
</dbReference>
<evidence type="ECO:0000256" key="3">
    <source>
        <dbReference type="ARBA" id="ARBA00004851"/>
    </source>
</evidence>
<keyword evidence="17" id="KW-1185">Reference proteome</keyword>
<dbReference type="SMART" id="SM00633">
    <property type="entry name" value="Glyco_10"/>
    <property type="match status" value="1"/>
</dbReference>
<evidence type="ECO:0000259" key="15">
    <source>
        <dbReference type="PROSITE" id="PS51760"/>
    </source>
</evidence>
<evidence type="ECO:0000256" key="13">
    <source>
        <dbReference type="SAM" id="SignalP"/>
    </source>
</evidence>
<sequence>MHKTALLGLLASSPVSAQLNSLAQAAGLKYFGSAVDNGYLSDATYKKLADNADEFGQLVPENGQKWDSTEPSQDQFTYTKADVVPDLAKKNGQVLRCHALTWHSQLPNWVSSGSFSKEELTSVIEAHISNVVGHFKGDCYAWDVVNEAIDDSGEWRDSVFYKTLGTDYLAISFNAARKADPDAKLYYNDYNLENNGAKTERALEIVEILQKAGAPIDGVGFQGHLIVGQSPSRSALTTVLKRFTALDVEVAFTELDIRHASVPASEAALKTQGDDFANVVGACLDVKGCVGVTVWGISDKYSWVPDTFSGAGEALLYNDKYEKKPAWTSVSSILAAAGTGAPATSAAAPVETTAAAETAAPATTLQTKTKPAYTESEAVSVPEAETSFPATTFLNNSAPQTTLETRTAPASIPTEVDDEDDEDCEDEEPPFPTYQVPSNGTQTSPTQAPVDDDSSAPVPTDADDEYDDDCDEDEEAIPTYEVPNNGTQSQPTSVSGEQNAAEVTDTPTEPTARVPIIRHSSSAYTYRWNTETTAPAPVAVPTGTAPSGPVGTGTSGVKRYYQCGGKNYDGPTECESPYKCVQSNEWYSQCL</sequence>
<dbReference type="PROSITE" id="PS51760">
    <property type="entry name" value="GH10_2"/>
    <property type="match status" value="1"/>
</dbReference>
<feature type="domain" description="CBM1" evidence="14">
    <location>
        <begin position="555"/>
        <end position="591"/>
    </location>
</feature>
<feature type="region of interest" description="Disordered" evidence="12">
    <location>
        <begin position="355"/>
        <end position="509"/>
    </location>
</feature>
<comment type="catalytic activity">
    <reaction evidence="1 11">
        <text>Endohydrolysis of (1-&gt;4)-beta-D-xylosidic linkages in xylans.</text>
        <dbReference type="EC" id="3.2.1.8"/>
    </reaction>
</comment>
<dbReference type="OrthoDB" id="3055998at2759"/>
<feature type="compositionally biased region" description="Acidic residues" evidence="12">
    <location>
        <begin position="461"/>
        <end position="476"/>
    </location>
</feature>
<evidence type="ECO:0000256" key="7">
    <source>
        <dbReference type="ARBA" id="ARBA00022729"/>
    </source>
</evidence>
<evidence type="ECO:0000313" key="17">
    <source>
        <dbReference type="Proteomes" id="UP000622797"/>
    </source>
</evidence>
<evidence type="ECO:0000256" key="5">
    <source>
        <dbReference type="ARBA" id="ARBA00022525"/>
    </source>
</evidence>
<keyword evidence="8 11" id="KW-0378">Hydrolase</keyword>
<feature type="compositionally biased region" description="Polar residues" evidence="12">
    <location>
        <begin position="482"/>
        <end position="498"/>
    </location>
</feature>
<comment type="subcellular location">
    <subcellularLocation>
        <location evidence="2">Secreted</location>
    </subcellularLocation>
</comment>
<feature type="compositionally biased region" description="Acidic residues" evidence="12">
    <location>
        <begin position="415"/>
        <end position="429"/>
    </location>
</feature>